<reference evidence="2 3" key="1">
    <citation type="submission" date="2018-02" db="EMBL/GenBank/DDBJ databases">
        <title>Genome sequence of the basidiomycete white-rot fungus Phlebia centrifuga.</title>
        <authorList>
            <person name="Granchi Z."/>
            <person name="Peng M."/>
            <person name="de Vries R.P."/>
            <person name="Hilden K."/>
            <person name="Makela M.R."/>
            <person name="Grigoriev I."/>
            <person name="Riley R."/>
        </authorList>
    </citation>
    <scope>NUCLEOTIDE SEQUENCE [LARGE SCALE GENOMIC DNA]</scope>
    <source>
        <strain evidence="2 3">FBCC195</strain>
    </source>
</reference>
<dbReference type="EMBL" id="MLYV02000343">
    <property type="protein sequence ID" value="PSS07204.1"/>
    <property type="molecule type" value="Genomic_DNA"/>
</dbReference>
<name>A0A2R6QF13_9APHY</name>
<feature type="compositionally biased region" description="Low complexity" evidence="1">
    <location>
        <begin position="16"/>
        <end position="30"/>
    </location>
</feature>
<sequence>MIGVGIIFTMIVVRSSSSSSSTSNYSSHAASDPRTMRSVPEDYPMQPLAIKIATHTDHEMDQLASRSAKALGLESDEDSKVSHAPLKDRSMVRVSYAV</sequence>
<dbReference type="Proteomes" id="UP000186601">
    <property type="component" value="Unassembled WGS sequence"/>
</dbReference>
<keyword evidence="3" id="KW-1185">Reference proteome</keyword>
<evidence type="ECO:0000313" key="2">
    <source>
        <dbReference type="EMBL" id="PSS07204.1"/>
    </source>
</evidence>
<dbReference type="AlphaFoldDB" id="A0A2R6QF13"/>
<accession>A0A2R6QF13</accession>
<feature type="region of interest" description="Disordered" evidence="1">
    <location>
        <begin position="16"/>
        <end position="43"/>
    </location>
</feature>
<organism evidence="2 3">
    <name type="scientific">Hermanssonia centrifuga</name>
    <dbReference type="NCBI Taxonomy" id="98765"/>
    <lineage>
        <taxon>Eukaryota</taxon>
        <taxon>Fungi</taxon>
        <taxon>Dikarya</taxon>
        <taxon>Basidiomycota</taxon>
        <taxon>Agaricomycotina</taxon>
        <taxon>Agaricomycetes</taxon>
        <taxon>Polyporales</taxon>
        <taxon>Meruliaceae</taxon>
        <taxon>Hermanssonia</taxon>
    </lineage>
</organism>
<proteinExistence type="predicted"/>
<feature type="region of interest" description="Disordered" evidence="1">
    <location>
        <begin position="59"/>
        <end position="86"/>
    </location>
</feature>
<evidence type="ECO:0000256" key="1">
    <source>
        <dbReference type="SAM" id="MobiDB-lite"/>
    </source>
</evidence>
<gene>
    <name evidence="2" type="ORF">PHLCEN_2v3487</name>
</gene>
<comment type="caution">
    <text evidence="2">The sequence shown here is derived from an EMBL/GenBank/DDBJ whole genome shotgun (WGS) entry which is preliminary data.</text>
</comment>
<protein>
    <submittedName>
        <fullName evidence="2">Uncharacterized protein</fullName>
    </submittedName>
</protein>
<evidence type="ECO:0000313" key="3">
    <source>
        <dbReference type="Proteomes" id="UP000186601"/>
    </source>
</evidence>